<feature type="region of interest" description="Disordered" evidence="1">
    <location>
        <begin position="40"/>
        <end position="61"/>
    </location>
</feature>
<name>A0ABC8TV68_9AQUA</name>
<feature type="non-terminal residue" evidence="2">
    <location>
        <position position="1"/>
    </location>
</feature>
<reference evidence="2 3" key="1">
    <citation type="submission" date="2024-02" db="EMBL/GenBank/DDBJ databases">
        <authorList>
            <person name="Vignale AGUSTIN F."/>
            <person name="Sosa J E."/>
            <person name="Modenutti C."/>
        </authorList>
    </citation>
    <scope>NUCLEOTIDE SEQUENCE [LARGE SCALE GENOMIC DNA]</scope>
</reference>
<evidence type="ECO:0000256" key="1">
    <source>
        <dbReference type="SAM" id="MobiDB-lite"/>
    </source>
</evidence>
<feature type="region of interest" description="Disordered" evidence="1">
    <location>
        <begin position="1"/>
        <end position="26"/>
    </location>
</feature>
<keyword evidence="3" id="KW-1185">Reference proteome</keyword>
<accession>A0ABC8TV68</accession>
<gene>
    <name evidence="2" type="ORF">ILEXP_LOCUS42703</name>
</gene>
<evidence type="ECO:0000313" key="2">
    <source>
        <dbReference type="EMBL" id="CAK9172999.1"/>
    </source>
</evidence>
<comment type="caution">
    <text evidence="2">The sequence shown here is derived from an EMBL/GenBank/DDBJ whole genome shotgun (WGS) entry which is preliminary data.</text>
</comment>
<protein>
    <submittedName>
        <fullName evidence="2">Uncharacterized protein</fullName>
    </submittedName>
</protein>
<dbReference type="EMBL" id="CAUOFW020006134">
    <property type="protein sequence ID" value="CAK9172999.1"/>
    <property type="molecule type" value="Genomic_DNA"/>
</dbReference>
<organism evidence="2 3">
    <name type="scientific">Ilex paraguariensis</name>
    <name type="common">yerba mate</name>
    <dbReference type="NCBI Taxonomy" id="185542"/>
    <lineage>
        <taxon>Eukaryota</taxon>
        <taxon>Viridiplantae</taxon>
        <taxon>Streptophyta</taxon>
        <taxon>Embryophyta</taxon>
        <taxon>Tracheophyta</taxon>
        <taxon>Spermatophyta</taxon>
        <taxon>Magnoliopsida</taxon>
        <taxon>eudicotyledons</taxon>
        <taxon>Gunneridae</taxon>
        <taxon>Pentapetalae</taxon>
        <taxon>asterids</taxon>
        <taxon>campanulids</taxon>
        <taxon>Aquifoliales</taxon>
        <taxon>Aquifoliaceae</taxon>
        <taxon>Ilex</taxon>
    </lineage>
</organism>
<dbReference type="AlphaFoldDB" id="A0ABC8TV68"/>
<sequence>ATLHRSTGHVANQGAGLGAEQEINRSGDVFGDDEIRQAENDAQDQVNQNKEKVAFQQQSAR</sequence>
<evidence type="ECO:0000313" key="3">
    <source>
        <dbReference type="Proteomes" id="UP001642360"/>
    </source>
</evidence>
<proteinExistence type="predicted"/>
<dbReference type="Proteomes" id="UP001642360">
    <property type="component" value="Unassembled WGS sequence"/>
</dbReference>